<evidence type="ECO:0000313" key="2">
    <source>
        <dbReference type="Proteomes" id="UP000760494"/>
    </source>
</evidence>
<dbReference type="InterPro" id="IPR011009">
    <property type="entry name" value="Kinase-like_dom_sf"/>
</dbReference>
<dbReference type="AlphaFoldDB" id="A0A2H3SF31"/>
<dbReference type="PANTHER" id="PTHR11012">
    <property type="entry name" value="PROTEIN KINASE-LIKE DOMAIN-CONTAINING"/>
    <property type="match status" value="1"/>
</dbReference>
<gene>
    <name evidence="1" type="ORF">C2S_8206</name>
</gene>
<name>A0A2H3SF31_FUSFU</name>
<organism evidence="1 2">
    <name type="scientific">Fusarium fujikuroi</name>
    <name type="common">Bakanae and foot rot disease fungus</name>
    <name type="synonym">Gibberella fujikuroi</name>
    <dbReference type="NCBI Taxonomy" id="5127"/>
    <lineage>
        <taxon>Eukaryota</taxon>
        <taxon>Fungi</taxon>
        <taxon>Dikarya</taxon>
        <taxon>Ascomycota</taxon>
        <taxon>Pezizomycotina</taxon>
        <taxon>Sordariomycetes</taxon>
        <taxon>Hypocreomycetidae</taxon>
        <taxon>Hypocreales</taxon>
        <taxon>Nectriaceae</taxon>
        <taxon>Fusarium</taxon>
        <taxon>Fusarium fujikuroi species complex</taxon>
    </lineage>
</organism>
<comment type="caution">
    <text evidence="1">The sequence shown here is derived from an EMBL/GenBank/DDBJ whole genome shotgun (WGS) entry which is preliminary data.</text>
</comment>
<dbReference type="SUPFAM" id="SSF56112">
    <property type="entry name" value="Protein kinase-like (PK-like)"/>
    <property type="match status" value="1"/>
</dbReference>
<dbReference type="Pfam" id="PF01636">
    <property type="entry name" value="APH"/>
    <property type="match status" value="1"/>
</dbReference>
<accession>A0A2H3SF31</accession>
<protein>
    <submittedName>
        <fullName evidence="1">Uncharacterized protein</fullName>
    </submittedName>
</protein>
<sequence>MASSEGKVNGVIRSNEPLPLTVDELTKHWFVQILNRPVHNVEVIETIHGTASKILIKLTFKNGTDKSASNICVKGGFNPDIRESLPFLYAIYRLEAEFYYYLAPRLKIPLPPVLYAGTDTVNGQGIVVMANLKAQGYTFGNPLETWPVERTRMSVEQLATLHASTWGDTGEQIPSVSETVSIRDAIVGLLATEEWDKRFAPDARPPVPKFMEDRERMTATFKALWESDSKMKCLVHGDAHIGNTFISPTGEPGFLDWQVIHAASALHDVAYFIGGSLSIEDRRTYEKDLLQSYLSALKHAGGPQLEIEDVWEEYRRQTFHGFAWALAGPLMQSREIVDAMVERHWAAIVDHKSIELLEGQEV</sequence>
<dbReference type="PANTHER" id="PTHR11012:SF30">
    <property type="entry name" value="PROTEIN KINASE-LIKE DOMAIN-CONTAINING"/>
    <property type="match status" value="1"/>
</dbReference>
<dbReference type="EMBL" id="CABFJX010000312">
    <property type="protein sequence ID" value="VTT70931.1"/>
    <property type="molecule type" value="Genomic_DNA"/>
</dbReference>
<dbReference type="InterPro" id="IPR015897">
    <property type="entry name" value="CHK_kinase-like"/>
</dbReference>
<dbReference type="Proteomes" id="UP000760494">
    <property type="component" value="Unassembled WGS sequence"/>
</dbReference>
<dbReference type="Gene3D" id="3.90.1200.10">
    <property type="match status" value="1"/>
</dbReference>
<evidence type="ECO:0000313" key="1">
    <source>
        <dbReference type="EMBL" id="VTT70931.1"/>
    </source>
</evidence>
<dbReference type="SMART" id="SM00587">
    <property type="entry name" value="CHK"/>
    <property type="match status" value="1"/>
</dbReference>
<dbReference type="InterPro" id="IPR002575">
    <property type="entry name" value="Aminoglycoside_PTrfase"/>
</dbReference>
<proteinExistence type="predicted"/>
<reference evidence="1" key="1">
    <citation type="submission" date="2019-05" db="EMBL/GenBank/DDBJ databases">
        <authorList>
            <person name="Piombo E."/>
        </authorList>
    </citation>
    <scope>NUCLEOTIDE SEQUENCE</scope>
    <source>
        <strain evidence="1">C2S</strain>
    </source>
</reference>